<evidence type="ECO:0000313" key="2">
    <source>
        <dbReference type="EMBL" id="MPN61094.1"/>
    </source>
</evidence>
<evidence type="ECO:0000259" key="1">
    <source>
        <dbReference type="Pfam" id="PF03450"/>
    </source>
</evidence>
<dbReference type="Pfam" id="PF03450">
    <property type="entry name" value="CO_deh_flav_C"/>
    <property type="match status" value="1"/>
</dbReference>
<dbReference type="SUPFAM" id="SSF55447">
    <property type="entry name" value="CO dehydrogenase flavoprotein C-terminal domain-like"/>
    <property type="match status" value="1"/>
</dbReference>
<dbReference type="EMBL" id="VSSQ01137217">
    <property type="protein sequence ID" value="MPN61094.1"/>
    <property type="molecule type" value="Genomic_DNA"/>
</dbReference>
<sequence length="57" mass="6272">MRIGGEAGDDLFERAGAAASQECRPISDVRASAEYRVDMVRVYTKRALKKALETLKA</sequence>
<accession>A0A645JL96</accession>
<organism evidence="2">
    <name type="scientific">bioreactor metagenome</name>
    <dbReference type="NCBI Taxonomy" id="1076179"/>
    <lineage>
        <taxon>unclassified sequences</taxon>
        <taxon>metagenomes</taxon>
        <taxon>ecological metagenomes</taxon>
    </lineage>
</organism>
<dbReference type="Gene3D" id="3.30.390.50">
    <property type="entry name" value="CO dehydrogenase flavoprotein, C-terminal domain"/>
    <property type="match status" value="1"/>
</dbReference>
<dbReference type="AlphaFoldDB" id="A0A645JL96"/>
<feature type="domain" description="CO dehydrogenase flavoprotein C-terminal" evidence="1">
    <location>
        <begin position="3"/>
        <end position="50"/>
    </location>
</feature>
<gene>
    <name evidence="2" type="ORF">SDC9_208828</name>
</gene>
<comment type="caution">
    <text evidence="2">The sequence shown here is derived from an EMBL/GenBank/DDBJ whole genome shotgun (WGS) entry which is preliminary data.</text>
</comment>
<protein>
    <recommendedName>
        <fullName evidence="1">CO dehydrogenase flavoprotein C-terminal domain-containing protein</fullName>
    </recommendedName>
</protein>
<dbReference type="InterPro" id="IPR005107">
    <property type="entry name" value="CO_DH_flav_C"/>
</dbReference>
<proteinExistence type="predicted"/>
<reference evidence="2" key="1">
    <citation type="submission" date="2019-08" db="EMBL/GenBank/DDBJ databases">
        <authorList>
            <person name="Kucharzyk K."/>
            <person name="Murdoch R.W."/>
            <person name="Higgins S."/>
            <person name="Loffler F."/>
        </authorList>
    </citation>
    <scope>NUCLEOTIDE SEQUENCE</scope>
</reference>
<dbReference type="InterPro" id="IPR036683">
    <property type="entry name" value="CO_DH_flav_C_dom_sf"/>
</dbReference>
<name>A0A645JL96_9ZZZZ</name>